<keyword evidence="5" id="KW-1133">Transmembrane helix</keyword>
<dbReference type="InterPro" id="IPR039448">
    <property type="entry name" value="Beta_helix"/>
</dbReference>
<dbReference type="PANTHER" id="PTHR40088">
    <property type="entry name" value="PECTATE LYASE (EUROFUNG)"/>
    <property type="match status" value="1"/>
</dbReference>
<feature type="domain" description="Right handed beta helix" evidence="7">
    <location>
        <begin position="287"/>
        <end position="440"/>
    </location>
</feature>
<evidence type="ECO:0008006" key="10">
    <source>
        <dbReference type="Google" id="ProtNLM"/>
    </source>
</evidence>
<dbReference type="Pfam" id="PF13229">
    <property type="entry name" value="Beta_helix"/>
    <property type="match status" value="1"/>
</dbReference>
<evidence type="ECO:0000256" key="3">
    <source>
        <dbReference type="ARBA" id="ARBA00022729"/>
    </source>
</evidence>
<dbReference type="Gene3D" id="2.160.20.10">
    <property type="entry name" value="Single-stranded right-handed beta-helix, Pectin lyase-like"/>
    <property type="match status" value="2"/>
</dbReference>
<comment type="caution">
    <text evidence="8">The sequence shown here is derived from an EMBL/GenBank/DDBJ whole genome shotgun (WGS) entry which is preliminary data.</text>
</comment>
<dbReference type="Pfam" id="PF07602">
    <property type="entry name" value="DUF1565"/>
    <property type="match status" value="1"/>
</dbReference>
<gene>
    <name evidence="8" type="ORF">GCM10009867_23250</name>
</gene>
<evidence type="ECO:0000256" key="2">
    <source>
        <dbReference type="ARBA" id="ARBA00022525"/>
    </source>
</evidence>
<dbReference type="InterPro" id="IPR052052">
    <property type="entry name" value="Polysaccharide_Lyase_9"/>
</dbReference>
<evidence type="ECO:0000259" key="6">
    <source>
        <dbReference type="Pfam" id="PF07602"/>
    </source>
</evidence>
<sequence>MIDISSTSTAVTRRTTFVRGRRLSRTGWVVGLTLALVAGIAPWSPTGAQSPASAATGRRADTGGSVAPGVARYPYPGGAIFVSPSGNDAAPGTSSRPVRTIARGIQLSPSRGTVVLRGGTYHESVTIFKTVTLQSYPGEAVWLDGSVPISGWTKVGSVWRHNGWTPRFDSSPTYTKGAADGTAPGWGFVNPAFPMAAHPDMVFRDGVSQRQVKSLSLVKPGTFYLDTATSQLYVGSDPSGAAMRGTDLAKALSVRAPDVLIRGFGIRRFGNSVWHMGAITLESPRNALANMVIDQMATTGVAAIASDIVLNQVSVLRSGLLGVHASTADRLRVLNSRLVGNNAERFNTAPVSGGIKVGRLRTITVSGTTISANWGHGFWADQSVYDTRLLHNNIESNQGTGVFLEISSLAVVVDNLIGRNTGNGIKVNNTSNVRIWNNTIVANHRELNIVADSRLASNTSWGHDPRRPDPDPTMTWVLGPVQVRNNVIGLARGGNCLTCVEDYTFRRSAEQIGVTTGGNIYNRPAGSTPTWTHVWSSGRTNPYVFTGLGSFQRATGQDRTSVSYEHGPVVTLSGKLTPGARTKGAAIAAPLPADLAKLSGLTAGSRRVGVWGR</sequence>
<dbReference type="InterPro" id="IPR012334">
    <property type="entry name" value="Pectin_lyas_fold"/>
</dbReference>
<dbReference type="EMBL" id="BAAARN010000002">
    <property type="protein sequence ID" value="GAA2737155.1"/>
    <property type="molecule type" value="Genomic_DNA"/>
</dbReference>
<evidence type="ECO:0000259" key="7">
    <source>
        <dbReference type="Pfam" id="PF13229"/>
    </source>
</evidence>
<dbReference type="Proteomes" id="UP001501326">
    <property type="component" value="Unassembled WGS sequence"/>
</dbReference>
<dbReference type="SMART" id="SM00710">
    <property type="entry name" value="PbH1"/>
    <property type="match status" value="6"/>
</dbReference>
<dbReference type="PANTHER" id="PTHR40088:SF2">
    <property type="entry name" value="SECRETED SUGAR HYDROLASE"/>
    <property type="match status" value="1"/>
</dbReference>
<reference evidence="8 9" key="1">
    <citation type="journal article" date="2019" name="Int. J. Syst. Evol. Microbiol.">
        <title>The Global Catalogue of Microorganisms (GCM) 10K type strain sequencing project: providing services to taxonomists for standard genome sequencing and annotation.</title>
        <authorList>
            <consortium name="The Broad Institute Genomics Platform"/>
            <consortium name="The Broad Institute Genome Sequencing Center for Infectious Disease"/>
            <person name="Wu L."/>
            <person name="Ma J."/>
        </authorList>
    </citation>
    <scope>NUCLEOTIDE SEQUENCE [LARGE SCALE GENOMIC DNA]</scope>
    <source>
        <strain evidence="8 9">JCM 16378</strain>
    </source>
</reference>
<feature type="region of interest" description="Disordered" evidence="4">
    <location>
        <begin position="47"/>
        <end position="68"/>
    </location>
</feature>
<evidence type="ECO:0000256" key="5">
    <source>
        <dbReference type="SAM" id="Phobius"/>
    </source>
</evidence>
<keyword evidence="3" id="KW-0732">Signal</keyword>
<evidence type="ECO:0000313" key="8">
    <source>
        <dbReference type="EMBL" id="GAA2737155.1"/>
    </source>
</evidence>
<evidence type="ECO:0000313" key="9">
    <source>
        <dbReference type="Proteomes" id="UP001501326"/>
    </source>
</evidence>
<proteinExistence type="predicted"/>
<dbReference type="RefSeq" id="WP_344193531.1">
    <property type="nucleotide sequence ID" value="NZ_BAAARN010000002.1"/>
</dbReference>
<keyword evidence="5" id="KW-0812">Transmembrane</keyword>
<comment type="subcellular location">
    <subcellularLocation>
        <location evidence="1">Secreted</location>
    </subcellularLocation>
</comment>
<dbReference type="InterPro" id="IPR011050">
    <property type="entry name" value="Pectin_lyase_fold/virulence"/>
</dbReference>
<name>A0ABN3UU77_9MICO</name>
<feature type="domain" description="DUF1565" evidence="6">
    <location>
        <begin position="85"/>
        <end position="124"/>
    </location>
</feature>
<accession>A0ABN3UU77</accession>
<protein>
    <recommendedName>
        <fullName evidence="10">Right handed beta helix domain-containing protein</fullName>
    </recommendedName>
</protein>
<dbReference type="SUPFAM" id="SSF51126">
    <property type="entry name" value="Pectin lyase-like"/>
    <property type="match status" value="1"/>
</dbReference>
<dbReference type="InterPro" id="IPR011459">
    <property type="entry name" value="DUF1565"/>
</dbReference>
<evidence type="ECO:0000256" key="4">
    <source>
        <dbReference type="SAM" id="MobiDB-lite"/>
    </source>
</evidence>
<keyword evidence="5" id="KW-0472">Membrane</keyword>
<feature type="transmembrane region" description="Helical" evidence="5">
    <location>
        <begin position="23"/>
        <end position="43"/>
    </location>
</feature>
<evidence type="ECO:0000256" key="1">
    <source>
        <dbReference type="ARBA" id="ARBA00004613"/>
    </source>
</evidence>
<keyword evidence="9" id="KW-1185">Reference proteome</keyword>
<keyword evidence="2" id="KW-0964">Secreted</keyword>
<organism evidence="8 9">
    <name type="scientific">Pedococcus aerophilus</name>
    <dbReference type="NCBI Taxonomy" id="436356"/>
    <lineage>
        <taxon>Bacteria</taxon>
        <taxon>Bacillati</taxon>
        <taxon>Actinomycetota</taxon>
        <taxon>Actinomycetes</taxon>
        <taxon>Micrococcales</taxon>
        <taxon>Intrasporangiaceae</taxon>
        <taxon>Pedococcus</taxon>
    </lineage>
</organism>
<dbReference type="InterPro" id="IPR006626">
    <property type="entry name" value="PbH1"/>
</dbReference>